<keyword evidence="1" id="KW-1133">Transmembrane helix</keyword>
<dbReference type="Pfam" id="PF04397">
    <property type="entry name" value="LytTR"/>
    <property type="match status" value="1"/>
</dbReference>
<evidence type="ECO:0000256" key="1">
    <source>
        <dbReference type="SAM" id="Phobius"/>
    </source>
</evidence>
<sequence length="293" mass="34228">MLITIYNRLQKFLSQPYPFYYQGRLLITSSLILFISVFLFNYLIEPFEVNVQEHRMPFVFICLIHALIPAIIYWLCFSRLQKIPGLDERWNVGREIIVIVSLLLLIGIVQFLIRDVIYNNPNNWSWRYFYEEIRNALLVGALFSCIFVPANFNRLYRLNRSHAEALPEVRLPQDVVTGKFIPIQTQVRSDDFLLDAGALLFARAEKNYVEIYLDNDGLVHKLLKRISMKELEAQLAGLPFLLKTHRSYLVNLLVIEEVSGNAQGYRLRLKQCDEAIPVSRNLIAAFEEKRKSL</sequence>
<keyword evidence="4" id="KW-1185">Reference proteome</keyword>
<dbReference type="Gene3D" id="2.40.50.1020">
    <property type="entry name" value="LytTr DNA-binding domain"/>
    <property type="match status" value="1"/>
</dbReference>
<feature type="domain" description="HTH LytTR-type" evidence="2">
    <location>
        <begin position="183"/>
        <end position="292"/>
    </location>
</feature>
<feature type="transmembrane region" description="Helical" evidence="1">
    <location>
        <begin position="96"/>
        <end position="113"/>
    </location>
</feature>
<dbReference type="PROSITE" id="PS50930">
    <property type="entry name" value="HTH_LYTTR"/>
    <property type="match status" value="1"/>
</dbReference>
<evidence type="ECO:0000259" key="2">
    <source>
        <dbReference type="PROSITE" id="PS50930"/>
    </source>
</evidence>
<dbReference type="InterPro" id="IPR007492">
    <property type="entry name" value="LytTR_DNA-bd_dom"/>
</dbReference>
<evidence type="ECO:0000313" key="4">
    <source>
        <dbReference type="Proteomes" id="UP001165367"/>
    </source>
</evidence>
<dbReference type="RefSeq" id="WP_237875259.1">
    <property type="nucleotide sequence ID" value="NZ_JAKLTR010000015.1"/>
</dbReference>
<dbReference type="SMART" id="SM00850">
    <property type="entry name" value="LytTR"/>
    <property type="match status" value="1"/>
</dbReference>
<organism evidence="3 4">
    <name type="scientific">Terrimonas ginsenosidimutans</name>
    <dbReference type="NCBI Taxonomy" id="2908004"/>
    <lineage>
        <taxon>Bacteria</taxon>
        <taxon>Pseudomonadati</taxon>
        <taxon>Bacteroidota</taxon>
        <taxon>Chitinophagia</taxon>
        <taxon>Chitinophagales</taxon>
        <taxon>Chitinophagaceae</taxon>
        <taxon>Terrimonas</taxon>
    </lineage>
</organism>
<feature type="transmembrane region" description="Helical" evidence="1">
    <location>
        <begin position="56"/>
        <end position="76"/>
    </location>
</feature>
<dbReference type="Proteomes" id="UP001165367">
    <property type="component" value="Unassembled WGS sequence"/>
</dbReference>
<name>A0ABS9KWI8_9BACT</name>
<keyword evidence="1" id="KW-0472">Membrane</keyword>
<gene>
    <name evidence="3" type="ORF">LZZ85_20655</name>
</gene>
<reference evidence="3" key="1">
    <citation type="submission" date="2022-01" db="EMBL/GenBank/DDBJ databases">
        <authorList>
            <person name="Jo J.-H."/>
            <person name="Im W.-T."/>
        </authorList>
    </citation>
    <scope>NUCLEOTIDE SEQUENCE</scope>
    <source>
        <strain evidence="3">NA20</strain>
    </source>
</reference>
<dbReference type="EMBL" id="JAKLTR010000015">
    <property type="protein sequence ID" value="MCG2616722.1"/>
    <property type="molecule type" value="Genomic_DNA"/>
</dbReference>
<evidence type="ECO:0000313" key="3">
    <source>
        <dbReference type="EMBL" id="MCG2616722.1"/>
    </source>
</evidence>
<feature type="transmembrane region" description="Helical" evidence="1">
    <location>
        <begin position="133"/>
        <end position="152"/>
    </location>
</feature>
<accession>A0ABS9KWI8</accession>
<keyword evidence="1" id="KW-0812">Transmembrane</keyword>
<protein>
    <submittedName>
        <fullName evidence="3">LytTR family transcriptional regulator</fullName>
    </submittedName>
</protein>
<comment type="caution">
    <text evidence="3">The sequence shown here is derived from an EMBL/GenBank/DDBJ whole genome shotgun (WGS) entry which is preliminary data.</text>
</comment>
<feature type="transmembrane region" description="Helical" evidence="1">
    <location>
        <begin position="21"/>
        <end position="44"/>
    </location>
</feature>
<proteinExistence type="predicted"/>